<gene>
    <name evidence="4" type="ordered locus">Ping_2572</name>
</gene>
<dbReference type="Pfam" id="PF02342">
    <property type="entry name" value="TerD"/>
    <property type="match status" value="1"/>
</dbReference>
<reference evidence="4 5" key="1">
    <citation type="submission" date="2007-01" db="EMBL/GenBank/DDBJ databases">
        <title>Complete sequence of Psychromonas ingrahamii 37.</title>
        <authorList>
            <consortium name="US DOE Joint Genome Institute"/>
            <person name="Copeland A."/>
            <person name="Lucas S."/>
            <person name="Lapidus A."/>
            <person name="Barry K."/>
            <person name="Detter J.C."/>
            <person name="Glavina del Rio T."/>
            <person name="Hammon N."/>
            <person name="Israni S."/>
            <person name="Dalin E."/>
            <person name="Tice H."/>
            <person name="Pitluck S."/>
            <person name="Thompson L.S."/>
            <person name="Brettin T."/>
            <person name="Bruce D."/>
            <person name="Han C."/>
            <person name="Tapia R."/>
            <person name="Schmutz J."/>
            <person name="Larimer F."/>
            <person name="Land M."/>
            <person name="Hauser L."/>
            <person name="Kyrpides N."/>
            <person name="Ivanova N."/>
            <person name="Staley J."/>
            <person name="Richardson P."/>
        </authorList>
    </citation>
    <scope>NUCLEOTIDE SEQUENCE [LARGE SCALE GENOMIC DNA]</scope>
    <source>
        <strain evidence="4 5">37</strain>
    </source>
</reference>
<dbReference type="HOGENOM" id="CLU_054371_0_0_6"/>
<evidence type="ECO:0000313" key="4">
    <source>
        <dbReference type="EMBL" id="ABM04293.1"/>
    </source>
</evidence>
<dbReference type="GO" id="GO:0046690">
    <property type="term" value="P:response to tellurium ion"/>
    <property type="evidence" value="ECO:0007669"/>
    <property type="project" value="UniProtKB-KW"/>
</dbReference>
<accession>A1SXS8</accession>
<dbReference type="InterPro" id="IPR051324">
    <property type="entry name" value="Stress/Tellurium_Resist"/>
</dbReference>
<comment type="similarity">
    <text evidence="1">Belongs to the CAPAB/TerDEXZ family.</text>
</comment>
<evidence type="ECO:0000259" key="3">
    <source>
        <dbReference type="Pfam" id="PF02342"/>
    </source>
</evidence>
<evidence type="ECO:0000256" key="1">
    <source>
        <dbReference type="ARBA" id="ARBA00008775"/>
    </source>
</evidence>
<name>A1SXS8_PSYIN</name>
<dbReference type="InterPro" id="IPR003325">
    <property type="entry name" value="TerD"/>
</dbReference>
<dbReference type="STRING" id="357804.Ping_2572"/>
<dbReference type="Gene3D" id="2.60.60.30">
    <property type="entry name" value="sav2460 like domains"/>
    <property type="match status" value="1"/>
</dbReference>
<feature type="domain" description="TerD" evidence="3">
    <location>
        <begin position="1"/>
        <end position="167"/>
    </location>
</feature>
<proteinExistence type="inferred from homology"/>
<protein>
    <submittedName>
        <fullName evidence="4">Uncharacterized proteins involved in stress response</fullName>
    </submittedName>
</protein>
<dbReference type="Proteomes" id="UP000000639">
    <property type="component" value="Chromosome"/>
</dbReference>
<dbReference type="PANTHER" id="PTHR32097:SF4">
    <property type="entry name" value="GENERAL STRESS PROTEIN 16U"/>
    <property type="match status" value="1"/>
</dbReference>
<dbReference type="AlphaFoldDB" id="A1SXS8"/>
<dbReference type="RefSeq" id="WP_011770851.1">
    <property type="nucleotide sequence ID" value="NC_008709.1"/>
</dbReference>
<dbReference type="eggNOG" id="COG2310">
    <property type="taxonomic scope" value="Bacteria"/>
</dbReference>
<sequence>MTTELQKGGNCALACSIGTIFIKHPTSAAIDINLTAFLLDDSGKVKNDNGMVFFNQPSDIAKTAQFKPPINERDITIHQIDFSLNTALTDITKIAITLTEDNGIGFSDLNLTAEIHCNGTVTLLTPQAFSTEKGIIVAEIYSRNKQIKVRSIWQGFATGLTGLCEHYGIEVDNKEEPQTQQVKKVNSSVNLEKVSGKIDLSKGKKAILIEKTAEITASISWDSSTDYDVYALVYLSNGEQIDVAMFGANGVPKLQNYNKGAVHHLGDVGCAKKGLFQKKNQSSKEEIKIRLNDTIKAVVPVAYSAQSNGTGSFHKYKVSMLIDNHNGTEINIPAENANKDNKIYTCVPGIIVNTPDGVLIKALEYYSKPGSENRPSLEMDRNGIVNVLMDCGPVNDYK</sequence>
<keyword evidence="5" id="KW-1185">Reference proteome</keyword>
<organism evidence="4 5">
    <name type="scientific">Psychromonas ingrahamii (strain DSM 17664 / CCUG 51855 / 37)</name>
    <dbReference type="NCBI Taxonomy" id="357804"/>
    <lineage>
        <taxon>Bacteria</taxon>
        <taxon>Pseudomonadati</taxon>
        <taxon>Pseudomonadota</taxon>
        <taxon>Gammaproteobacteria</taxon>
        <taxon>Alteromonadales</taxon>
        <taxon>Psychromonadaceae</taxon>
        <taxon>Psychromonas</taxon>
    </lineage>
</organism>
<dbReference type="EMBL" id="CP000510">
    <property type="protein sequence ID" value="ABM04293.1"/>
    <property type="molecule type" value="Genomic_DNA"/>
</dbReference>
<keyword evidence="2" id="KW-0778">Tellurium resistance</keyword>
<dbReference type="CDD" id="cd06974">
    <property type="entry name" value="TerD_like"/>
    <property type="match status" value="1"/>
</dbReference>
<evidence type="ECO:0000256" key="2">
    <source>
        <dbReference type="ARBA" id="ARBA00022686"/>
    </source>
</evidence>
<evidence type="ECO:0000313" key="5">
    <source>
        <dbReference type="Proteomes" id="UP000000639"/>
    </source>
</evidence>
<dbReference type="OrthoDB" id="2079357at2"/>
<dbReference type="KEGG" id="pin:Ping_2572"/>
<dbReference type="PANTHER" id="PTHR32097">
    <property type="entry name" value="CAMP-BINDING PROTEIN 1-RELATED"/>
    <property type="match status" value="1"/>
</dbReference>